<feature type="transmembrane region" description="Helical" evidence="9">
    <location>
        <begin position="132"/>
        <end position="154"/>
    </location>
</feature>
<gene>
    <name evidence="12" type="primary">LOC102805186</name>
</gene>
<keyword evidence="5 9" id="KW-0472">Membrane</keyword>
<evidence type="ECO:0000313" key="12">
    <source>
        <dbReference type="RefSeq" id="XP_006825250.1"/>
    </source>
</evidence>
<dbReference type="PANTHER" id="PTHR24243:SF208">
    <property type="entry name" value="PYROKININ-1 RECEPTOR"/>
    <property type="match status" value="1"/>
</dbReference>
<keyword evidence="11" id="KW-1185">Reference proteome</keyword>
<dbReference type="PRINTS" id="PR00237">
    <property type="entry name" value="GPCRRHODOPSN"/>
</dbReference>
<evidence type="ECO:0000256" key="3">
    <source>
        <dbReference type="ARBA" id="ARBA00022989"/>
    </source>
</evidence>
<protein>
    <submittedName>
        <fullName evidence="12">Neuropeptides capa receptor-like</fullName>
    </submittedName>
</protein>
<evidence type="ECO:0000256" key="6">
    <source>
        <dbReference type="ARBA" id="ARBA00023170"/>
    </source>
</evidence>
<evidence type="ECO:0000313" key="11">
    <source>
        <dbReference type="Proteomes" id="UP000694865"/>
    </source>
</evidence>
<evidence type="ECO:0000256" key="8">
    <source>
        <dbReference type="RuleBase" id="RU000688"/>
    </source>
</evidence>
<evidence type="ECO:0000259" key="10">
    <source>
        <dbReference type="PROSITE" id="PS50262"/>
    </source>
</evidence>
<keyword evidence="3 9" id="KW-1133">Transmembrane helix</keyword>
<feature type="transmembrane region" description="Helical" evidence="9">
    <location>
        <begin position="20"/>
        <end position="42"/>
    </location>
</feature>
<dbReference type="PROSITE" id="PS50262">
    <property type="entry name" value="G_PROTEIN_RECEP_F1_2"/>
    <property type="match status" value="1"/>
</dbReference>
<proteinExistence type="inferred from homology"/>
<comment type="similarity">
    <text evidence="8">Belongs to the G-protein coupled receptor 1 family.</text>
</comment>
<dbReference type="Proteomes" id="UP000694865">
    <property type="component" value="Unplaced"/>
</dbReference>
<dbReference type="PROSITE" id="PS00237">
    <property type="entry name" value="G_PROTEIN_RECEP_F1_1"/>
    <property type="match status" value="1"/>
</dbReference>
<feature type="transmembrane region" description="Helical" evidence="9">
    <location>
        <begin position="169"/>
        <end position="189"/>
    </location>
</feature>
<organism evidence="11 12">
    <name type="scientific">Saccoglossus kowalevskii</name>
    <name type="common">Acorn worm</name>
    <dbReference type="NCBI Taxonomy" id="10224"/>
    <lineage>
        <taxon>Eukaryota</taxon>
        <taxon>Metazoa</taxon>
        <taxon>Hemichordata</taxon>
        <taxon>Enteropneusta</taxon>
        <taxon>Harrimaniidae</taxon>
        <taxon>Saccoglossus</taxon>
    </lineage>
</organism>
<accession>A0ABM0MZ09</accession>
<comment type="subcellular location">
    <subcellularLocation>
        <location evidence="1">Membrane</location>
        <topology evidence="1">Multi-pass membrane protein</topology>
    </subcellularLocation>
</comment>
<feature type="transmembrane region" description="Helical" evidence="9">
    <location>
        <begin position="210"/>
        <end position="236"/>
    </location>
</feature>
<dbReference type="InterPro" id="IPR000276">
    <property type="entry name" value="GPCR_Rhodpsn"/>
</dbReference>
<dbReference type="SUPFAM" id="SSF81321">
    <property type="entry name" value="Family A G protein-coupled receptor-like"/>
    <property type="match status" value="1"/>
</dbReference>
<feature type="transmembrane region" description="Helical" evidence="9">
    <location>
        <begin position="54"/>
        <end position="78"/>
    </location>
</feature>
<dbReference type="CDD" id="cd00637">
    <property type="entry name" value="7tm_classA_rhodopsin-like"/>
    <property type="match status" value="1"/>
</dbReference>
<keyword evidence="7 8" id="KW-0807">Transducer</keyword>
<dbReference type="PANTHER" id="PTHR24243">
    <property type="entry name" value="G-PROTEIN COUPLED RECEPTOR"/>
    <property type="match status" value="1"/>
</dbReference>
<evidence type="ECO:0000256" key="1">
    <source>
        <dbReference type="ARBA" id="ARBA00004141"/>
    </source>
</evidence>
<feature type="transmembrane region" description="Helical" evidence="9">
    <location>
        <begin position="90"/>
        <end position="111"/>
    </location>
</feature>
<evidence type="ECO:0000256" key="2">
    <source>
        <dbReference type="ARBA" id="ARBA00022692"/>
    </source>
</evidence>
<name>A0ABM0MZ09_SACKO</name>
<dbReference type="InterPro" id="IPR017452">
    <property type="entry name" value="GPCR_Rhodpsn_7TM"/>
</dbReference>
<dbReference type="Gene3D" id="1.20.1070.10">
    <property type="entry name" value="Rhodopsin 7-helix transmembrane proteins"/>
    <property type="match status" value="1"/>
</dbReference>
<evidence type="ECO:0000256" key="7">
    <source>
        <dbReference type="ARBA" id="ARBA00023224"/>
    </source>
</evidence>
<feature type="domain" description="G-protein coupled receptors family 1 profile" evidence="10">
    <location>
        <begin position="33"/>
        <end position="269"/>
    </location>
</feature>
<evidence type="ECO:0000256" key="4">
    <source>
        <dbReference type="ARBA" id="ARBA00023040"/>
    </source>
</evidence>
<evidence type="ECO:0000256" key="5">
    <source>
        <dbReference type="ARBA" id="ARBA00023136"/>
    </source>
</evidence>
<keyword evidence="6 8" id="KW-0675">Receptor</keyword>
<reference evidence="12" key="1">
    <citation type="submission" date="2025-08" db="UniProtKB">
        <authorList>
            <consortium name="RefSeq"/>
        </authorList>
    </citation>
    <scope>IDENTIFICATION</scope>
    <source>
        <tissue evidence="12">Testes</tissue>
    </source>
</reference>
<keyword evidence="4 8" id="KW-0297">G-protein coupled receptor</keyword>
<dbReference type="RefSeq" id="XP_006825250.1">
    <property type="nucleotide sequence ID" value="XM_006825187.1"/>
</dbReference>
<sequence>MENSSTTENDGCSLQPTAQYTIGIVICGAGILGNLAFMFVVFRVASMRIIPNAYLVNLAIADLLHLLIHQVFWFTYVFGGNITNQVVRCMLFFIVRISQYVSMFTVTMLSIERFLALCRPLTYRNGVIHKKMFVAFMIFLIWFVSTAVTAEAFYDCFSPSAIRSLPGQIFYIVSLFTLMLLVLVVYILIIRQVKQSSQAVRNKEKQIVRVCLATALVYFLCMLPSVTNAIFTVMIAEHPWIQLDINLACLLNVSNYFLEVNSAVNPLIYTTMSSNYRRAFKKAFMCSPYKLAGPRGATRMTAGESTNVGMETSVSYRTDTKQTHL</sequence>
<dbReference type="GeneID" id="102805186"/>
<dbReference type="SMART" id="SM01381">
    <property type="entry name" value="7TM_GPCR_Srsx"/>
    <property type="match status" value="1"/>
</dbReference>
<dbReference type="Pfam" id="PF00001">
    <property type="entry name" value="7tm_1"/>
    <property type="match status" value="1"/>
</dbReference>
<evidence type="ECO:0000256" key="9">
    <source>
        <dbReference type="SAM" id="Phobius"/>
    </source>
</evidence>
<keyword evidence="2 8" id="KW-0812">Transmembrane</keyword>